<keyword evidence="6" id="KW-0472">Membrane</keyword>
<dbReference type="RefSeq" id="WP_296938019.1">
    <property type="nucleotide sequence ID" value="NZ_LT599032.1"/>
</dbReference>
<dbReference type="AlphaFoldDB" id="A0A212IUQ4"/>
<evidence type="ECO:0000256" key="3">
    <source>
        <dbReference type="ARBA" id="ARBA00022448"/>
    </source>
</evidence>
<evidence type="ECO:0000256" key="2">
    <source>
        <dbReference type="ARBA" id="ARBA00007613"/>
    </source>
</evidence>
<dbReference type="Pfam" id="PF02321">
    <property type="entry name" value="OEP"/>
    <property type="match status" value="1"/>
</dbReference>
<comment type="subcellular location">
    <subcellularLocation>
        <location evidence="1">Cell outer membrane</location>
    </subcellularLocation>
</comment>
<protein>
    <recommendedName>
        <fullName evidence="10">Outer membrane efflux protein</fullName>
    </recommendedName>
</protein>
<name>A0A212IUQ4_9BACT</name>
<evidence type="ECO:0000256" key="5">
    <source>
        <dbReference type="ARBA" id="ARBA00022692"/>
    </source>
</evidence>
<evidence type="ECO:0000256" key="7">
    <source>
        <dbReference type="ARBA" id="ARBA00023237"/>
    </source>
</evidence>
<proteinExistence type="inferred from homology"/>
<dbReference type="GO" id="GO:0015562">
    <property type="term" value="F:efflux transmembrane transporter activity"/>
    <property type="evidence" value="ECO:0007669"/>
    <property type="project" value="InterPro"/>
</dbReference>
<evidence type="ECO:0008006" key="10">
    <source>
        <dbReference type="Google" id="ProtNLM"/>
    </source>
</evidence>
<reference evidence="9" key="1">
    <citation type="submission" date="2016-04" db="EMBL/GenBank/DDBJ databases">
        <authorList>
            <person name="Evans L.H."/>
            <person name="Alamgir A."/>
            <person name="Owens N."/>
            <person name="Weber N.D."/>
            <person name="Virtaneva K."/>
            <person name="Barbian K."/>
            <person name="Babar A."/>
            <person name="Rosenke K."/>
        </authorList>
    </citation>
    <scope>NUCLEOTIDE SEQUENCE</scope>
    <source>
        <strain evidence="9">86-1</strain>
    </source>
</reference>
<keyword evidence="8" id="KW-0732">Signal</keyword>
<dbReference type="GO" id="GO:0015288">
    <property type="term" value="F:porin activity"/>
    <property type="evidence" value="ECO:0007669"/>
    <property type="project" value="TreeGrafter"/>
</dbReference>
<keyword evidence="4" id="KW-1134">Transmembrane beta strand</keyword>
<accession>A0A212IUQ4</accession>
<evidence type="ECO:0000256" key="8">
    <source>
        <dbReference type="SAM" id="SignalP"/>
    </source>
</evidence>
<comment type="similarity">
    <text evidence="2">Belongs to the outer membrane factor (OMF) (TC 1.B.17) family.</text>
</comment>
<keyword evidence="5" id="KW-0812">Transmembrane</keyword>
<dbReference type="PANTHER" id="PTHR30026:SF20">
    <property type="entry name" value="OUTER MEMBRANE PROTEIN TOLC"/>
    <property type="match status" value="1"/>
</dbReference>
<evidence type="ECO:0000256" key="1">
    <source>
        <dbReference type="ARBA" id="ARBA00004442"/>
    </source>
</evidence>
<dbReference type="Gene3D" id="1.20.1600.10">
    <property type="entry name" value="Outer membrane efflux proteins (OEP)"/>
    <property type="match status" value="1"/>
</dbReference>
<dbReference type="PANTHER" id="PTHR30026">
    <property type="entry name" value="OUTER MEMBRANE PROTEIN TOLC"/>
    <property type="match status" value="1"/>
</dbReference>
<feature type="chain" id="PRO_5012894360" description="Outer membrane efflux protein" evidence="8">
    <location>
        <begin position="19"/>
        <end position="441"/>
    </location>
</feature>
<dbReference type="GO" id="GO:1990281">
    <property type="term" value="C:efflux pump complex"/>
    <property type="evidence" value="ECO:0007669"/>
    <property type="project" value="TreeGrafter"/>
</dbReference>
<dbReference type="GO" id="GO:0009279">
    <property type="term" value="C:cell outer membrane"/>
    <property type="evidence" value="ECO:0007669"/>
    <property type="project" value="UniProtKB-SubCell"/>
</dbReference>
<sequence>MKYIIFTIALFISLTANAQEKKWTLDECMRYAIENSPKKNKQDAQNSIYHQNFLEAVGKLIPSLSANTNASFNFGRGLDSETNTYTDINSFSNNYSLYSSLVLFDGFSNINKMKMQKVNKLMGKQQLQQTKDAIAYETMEAFINVAYYMDMVKLAEQQLEESAANVKQVKRMEELGMKGVADVAELVAKEAADNYNLTRQKNLLVIGIIILKEKMNFPIEDDIEISNTVSDELITKTEETALSIFENTKSVNPKAIAAESAFQAQQLAYRAAKGSFSPTLSMEAGISTNFSRYMDGSEYSSFKDQMRDKRGHYIGFSLSIPIFSGFSRSAQVKRSKAQTVIARNERDETLRTLYSEVEQAVADMNGLADEFYQAKKQTDAMIVAHNVNQRKFTEGLISAIELHTSSNRLLQAKVDELNARLKYELKHRLVHYYKGTPFIID</sequence>
<feature type="signal peptide" evidence="8">
    <location>
        <begin position="1"/>
        <end position="18"/>
    </location>
</feature>
<evidence type="ECO:0000256" key="4">
    <source>
        <dbReference type="ARBA" id="ARBA00022452"/>
    </source>
</evidence>
<evidence type="ECO:0000313" key="9">
    <source>
        <dbReference type="EMBL" id="SBV90946.1"/>
    </source>
</evidence>
<keyword evidence="7" id="KW-0998">Cell outer membrane</keyword>
<gene>
    <name evidence="9" type="ORF">KL86DYS1_10207</name>
</gene>
<dbReference type="InterPro" id="IPR003423">
    <property type="entry name" value="OMP_efflux"/>
</dbReference>
<keyword evidence="3" id="KW-0813">Transport</keyword>
<dbReference type="SUPFAM" id="SSF56954">
    <property type="entry name" value="Outer membrane efflux proteins (OEP)"/>
    <property type="match status" value="1"/>
</dbReference>
<dbReference type="InterPro" id="IPR051906">
    <property type="entry name" value="TolC-like"/>
</dbReference>
<organism evidence="9">
    <name type="scientific">uncultured Dysgonomonas sp</name>
    <dbReference type="NCBI Taxonomy" id="206096"/>
    <lineage>
        <taxon>Bacteria</taxon>
        <taxon>Pseudomonadati</taxon>
        <taxon>Bacteroidota</taxon>
        <taxon>Bacteroidia</taxon>
        <taxon>Bacteroidales</taxon>
        <taxon>Dysgonomonadaceae</taxon>
        <taxon>Dysgonomonas</taxon>
        <taxon>environmental samples</taxon>
    </lineage>
</organism>
<dbReference type="EMBL" id="FLUM01000001">
    <property type="protein sequence ID" value="SBV90946.1"/>
    <property type="molecule type" value="Genomic_DNA"/>
</dbReference>
<evidence type="ECO:0000256" key="6">
    <source>
        <dbReference type="ARBA" id="ARBA00023136"/>
    </source>
</evidence>